<feature type="compositionally biased region" description="Acidic residues" evidence="2">
    <location>
        <begin position="81"/>
        <end position="108"/>
    </location>
</feature>
<name>A0A9P4PAB4_9PLEO</name>
<sequence>MDGGVLLEPPQGGASDKDSKKRPQPNDIEGDIEPRTDTKQAKPRNRTRRPRKALSTGELLEEATKKAGLNSAEPSDSNQPAEEEDEELVLDDDDDEEDVDERENEDGEDRPKVPTAKMKKRMDTMAKIVQKEAGHVILTLEQHDLTPTPTKVTWDQEEIQLLCSYNWQGANDGTNTIFVPGGPAKFVPKTNLPYVIEEDSGFQAADYNYVRKPWDPFAPLFTALGVMNPGYQFWDVDVLADRNNLRILLEFCQGKANGPLRLDVHMVYNTLVFVRKGEKFWRRQSHGIGNNFEKNFTQPGDDMEDATSHYRAIRYPMGPLGVVVRFEADAYFEEPASDNLDPTEADAVTGALLAERPRYDFRPPVRFLQKGHIIPTAQMAELKTVTHREEGTSAVTCQDQLWFGRTTHLFTGVYKMEDGKGKVLRIKYENAKERVDRWEEKNQDALRKLVDLLTRIRAALKQQEGPVRAGLLVRESRDGPLVLRTMLRKSHIIGKTAAWFTRLPSAVRWLPK</sequence>
<reference evidence="3" key="1">
    <citation type="journal article" date="2020" name="Stud. Mycol.">
        <title>101 Dothideomycetes genomes: a test case for predicting lifestyles and emergence of pathogens.</title>
        <authorList>
            <person name="Haridas S."/>
            <person name="Albert R."/>
            <person name="Binder M."/>
            <person name="Bloem J."/>
            <person name="Labutti K."/>
            <person name="Salamov A."/>
            <person name="Andreopoulos B."/>
            <person name="Baker S."/>
            <person name="Barry K."/>
            <person name="Bills G."/>
            <person name="Bluhm B."/>
            <person name="Cannon C."/>
            <person name="Castanera R."/>
            <person name="Culley D."/>
            <person name="Daum C."/>
            <person name="Ezra D."/>
            <person name="Gonzalez J."/>
            <person name="Henrissat B."/>
            <person name="Kuo A."/>
            <person name="Liang C."/>
            <person name="Lipzen A."/>
            <person name="Lutzoni F."/>
            <person name="Magnuson J."/>
            <person name="Mondo S."/>
            <person name="Nolan M."/>
            <person name="Ohm R."/>
            <person name="Pangilinan J."/>
            <person name="Park H.-J."/>
            <person name="Ramirez L."/>
            <person name="Alfaro M."/>
            <person name="Sun H."/>
            <person name="Tritt A."/>
            <person name="Yoshinaga Y."/>
            <person name="Zwiers L.-H."/>
            <person name="Turgeon B."/>
            <person name="Goodwin S."/>
            <person name="Spatafora J."/>
            <person name="Crous P."/>
            <person name="Grigoriev I."/>
        </authorList>
    </citation>
    <scope>NUCLEOTIDE SEQUENCE</scope>
    <source>
        <strain evidence="3">CBS 690.94</strain>
    </source>
</reference>
<dbReference type="Proteomes" id="UP000799764">
    <property type="component" value="Unassembled WGS sequence"/>
</dbReference>
<dbReference type="AlphaFoldDB" id="A0A9P4PAB4"/>
<accession>A0A9P4PAB4</accession>
<dbReference type="PANTHER" id="PTHR35179">
    <property type="entry name" value="PROTEIN CBG02620"/>
    <property type="match status" value="1"/>
</dbReference>
<dbReference type="PANTHER" id="PTHR35179:SF1">
    <property type="entry name" value="INTEGRAL MEMBRANE PROTEIN"/>
    <property type="match status" value="1"/>
</dbReference>
<dbReference type="EMBL" id="MU001508">
    <property type="protein sequence ID" value="KAF2440172.1"/>
    <property type="molecule type" value="Genomic_DNA"/>
</dbReference>
<proteinExistence type="predicted"/>
<gene>
    <name evidence="3" type="ORF">P171DRAFT_435951</name>
</gene>
<protein>
    <recommendedName>
        <fullName evidence="5">Geranylgeranyl pyrophosphate synthetase</fullName>
    </recommendedName>
</protein>
<organism evidence="3 4">
    <name type="scientific">Karstenula rhodostoma CBS 690.94</name>
    <dbReference type="NCBI Taxonomy" id="1392251"/>
    <lineage>
        <taxon>Eukaryota</taxon>
        <taxon>Fungi</taxon>
        <taxon>Dikarya</taxon>
        <taxon>Ascomycota</taxon>
        <taxon>Pezizomycotina</taxon>
        <taxon>Dothideomycetes</taxon>
        <taxon>Pleosporomycetidae</taxon>
        <taxon>Pleosporales</taxon>
        <taxon>Massarineae</taxon>
        <taxon>Didymosphaeriaceae</taxon>
        <taxon>Karstenula</taxon>
    </lineage>
</organism>
<evidence type="ECO:0008006" key="5">
    <source>
        <dbReference type="Google" id="ProtNLM"/>
    </source>
</evidence>
<evidence type="ECO:0000313" key="3">
    <source>
        <dbReference type="EMBL" id="KAF2440172.1"/>
    </source>
</evidence>
<keyword evidence="1" id="KW-0175">Coiled coil</keyword>
<feature type="coiled-coil region" evidence="1">
    <location>
        <begin position="421"/>
        <end position="455"/>
    </location>
</feature>
<evidence type="ECO:0000256" key="1">
    <source>
        <dbReference type="SAM" id="Coils"/>
    </source>
</evidence>
<evidence type="ECO:0000256" key="2">
    <source>
        <dbReference type="SAM" id="MobiDB-lite"/>
    </source>
</evidence>
<feature type="region of interest" description="Disordered" evidence="2">
    <location>
        <begin position="1"/>
        <end position="120"/>
    </location>
</feature>
<evidence type="ECO:0000313" key="4">
    <source>
        <dbReference type="Proteomes" id="UP000799764"/>
    </source>
</evidence>
<feature type="compositionally biased region" description="Basic residues" evidence="2">
    <location>
        <begin position="41"/>
        <end position="52"/>
    </location>
</feature>
<dbReference type="OrthoDB" id="420564at2759"/>
<keyword evidence="4" id="KW-1185">Reference proteome</keyword>
<comment type="caution">
    <text evidence="3">The sequence shown here is derived from an EMBL/GenBank/DDBJ whole genome shotgun (WGS) entry which is preliminary data.</text>
</comment>